<dbReference type="AlphaFoldDB" id="A0A330M2U5"/>
<proteinExistence type="predicted"/>
<evidence type="ECO:0000313" key="1">
    <source>
        <dbReference type="EMBL" id="SQH75764.1"/>
    </source>
</evidence>
<evidence type="ECO:0000313" key="2">
    <source>
        <dbReference type="Proteomes" id="UP000250123"/>
    </source>
</evidence>
<name>A0A330M2U5_9GAMM</name>
<dbReference type="Proteomes" id="UP000250123">
    <property type="component" value="Chromosome SHEWBE"/>
</dbReference>
<organism evidence="1 2">
    <name type="scientific">Shewanella benthica</name>
    <dbReference type="NCBI Taxonomy" id="43661"/>
    <lineage>
        <taxon>Bacteria</taxon>
        <taxon>Pseudomonadati</taxon>
        <taxon>Pseudomonadota</taxon>
        <taxon>Gammaproteobacteria</taxon>
        <taxon>Alteromonadales</taxon>
        <taxon>Shewanellaceae</taxon>
        <taxon>Shewanella</taxon>
    </lineage>
</organism>
<dbReference type="KEGG" id="sbk:SHEWBE_1798"/>
<sequence>MKTVQQADSQTRLKLSAFIDIISKAKRLEGIILASVINLQI</sequence>
<protein>
    <submittedName>
        <fullName evidence="1">Uncharacterized protein</fullName>
    </submittedName>
</protein>
<gene>
    <name evidence="1" type="ORF">SHEWBE_1798</name>
</gene>
<reference evidence="2" key="1">
    <citation type="submission" date="2018-06" db="EMBL/GenBank/DDBJ databases">
        <authorList>
            <person name="Cea G.-C."/>
            <person name="William W."/>
        </authorList>
    </citation>
    <scope>NUCLEOTIDE SEQUENCE [LARGE SCALE GENOMIC DNA]</scope>
    <source>
        <strain evidence="2">DB21MT-2</strain>
    </source>
</reference>
<dbReference type="EMBL" id="LS483452">
    <property type="protein sequence ID" value="SQH75764.1"/>
    <property type="molecule type" value="Genomic_DNA"/>
</dbReference>
<accession>A0A330M2U5</accession>